<feature type="transmembrane region" description="Helical" evidence="1">
    <location>
        <begin position="12"/>
        <end position="33"/>
    </location>
</feature>
<keyword evidence="1" id="KW-0812">Transmembrane</keyword>
<keyword evidence="3" id="KW-1185">Reference proteome</keyword>
<evidence type="ECO:0000313" key="3">
    <source>
        <dbReference type="Proteomes" id="UP000006729"/>
    </source>
</evidence>
<sequence>MFPSHVSRSSFRVSYPMLESFSIGIYPLLWGFYPILQPFFYRKSFYFYLCLHVFHPCLVLQTCNDIYFFIIFCF</sequence>
<keyword evidence="1" id="KW-0472">Membrane</keyword>
<reference evidence="2 3" key="1">
    <citation type="journal article" date="2006" name="Science">
        <title>The genome of black cottonwood, Populus trichocarpa (Torr. &amp; Gray).</title>
        <authorList>
            <person name="Tuskan G.A."/>
            <person name="Difazio S."/>
            <person name="Jansson S."/>
            <person name="Bohlmann J."/>
            <person name="Grigoriev I."/>
            <person name="Hellsten U."/>
            <person name="Putnam N."/>
            <person name="Ralph S."/>
            <person name="Rombauts S."/>
            <person name="Salamov A."/>
            <person name="Schein J."/>
            <person name="Sterck L."/>
            <person name="Aerts A."/>
            <person name="Bhalerao R.R."/>
            <person name="Bhalerao R.P."/>
            <person name="Blaudez D."/>
            <person name="Boerjan W."/>
            <person name="Brun A."/>
            <person name="Brunner A."/>
            <person name="Busov V."/>
            <person name="Campbell M."/>
            <person name="Carlson J."/>
            <person name="Chalot M."/>
            <person name="Chapman J."/>
            <person name="Chen G.L."/>
            <person name="Cooper D."/>
            <person name="Coutinho P.M."/>
            <person name="Couturier J."/>
            <person name="Covert S."/>
            <person name="Cronk Q."/>
            <person name="Cunningham R."/>
            <person name="Davis J."/>
            <person name="Degroeve S."/>
            <person name="Dejardin A."/>
            <person name="Depamphilis C."/>
            <person name="Detter J."/>
            <person name="Dirks B."/>
            <person name="Dubchak I."/>
            <person name="Duplessis S."/>
            <person name="Ehlting J."/>
            <person name="Ellis B."/>
            <person name="Gendler K."/>
            <person name="Goodstein D."/>
            <person name="Gribskov M."/>
            <person name="Grimwood J."/>
            <person name="Groover A."/>
            <person name="Gunter L."/>
            <person name="Hamberger B."/>
            <person name="Heinze B."/>
            <person name="Helariutta Y."/>
            <person name="Henrissat B."/>
            <person name="Holligan D."/>
            <person name="Holt R."/>
            <person name="Huang W."/>
            <person name="Islam-Faridi N."/>
            <person name="Jones S."/>
            <person name="Jones-Rhoades M."/>
            <person name="Jorgensen R."/>
            <person name="Joshi C."/>
            <person name="Kangasjarvi J."/>
            <person name="Karlsson J."/>
            <person name="Kelleher C."/>
            <person name="Kirkpatrick R."/>
            <person name="Kirst M."/>
            <person name="Kohler A."/>
            <person name="Kalluri U."/>
            <person name="Larimer F."/>
            <person name="Leebens-Mack J."/>
            <person name="Leple J.C."/>
            <person name="Locascio P."/>
            <person name="Lou Y."/>
            <person name="Lucas S."/>
            <person name="Martin F."/>
            <person name="Montanini B."/>
            <person name="Napoli C."/>
            <person name="Nelson D.R."/>
            <person name="Nelson C."/>
            <person name="Nieminen K."/>
            <person name="Nilsson O."/>
            <person name="Pereda V."/>
            <person name="Peter G."/>
            <person name="Philippe R."/>
            <person name="Pilate G."/>
            <person name="Poliakov A."/>
            <person name="Razumovskaya J."/>
            <person name="Richardson P."/>
            <person name="Rinaldi C."/>
            <person name="Ritland K."/>
            <person name="Rouze P."/>
            <person name="Ryaboy D."/>
            <person name="Schmutz J."/>
            <person name="Schrader J."/>
            <person name="Segerman B."/>
            <person name="Shin H."/>
            <person name="Siddiqui A."/>
            <person name="Sterky F."/>
            <person name="Terry A."/>
            <person name="Tsai C.J."/>
            <person name="Uberbacher E."/>
            <person name="Unneberg P."/>
            <person name="Vahala J."/>
            <person name="Wall K."/>
            <person name="Wessler S."/>
            <person name="Yang G."/>
            <person name="Yin T."/>
            <person name="Douglas C."/>
            <person name="Marra M."/>
            <person name="Sandberg G."/>
            <person name="Van de Peer Y."/>
            <person name="Rokhsar D."/>
        </authorList>
    </citation>
    <scope>NUCLEOTIDE SEQUENCE [LARGE SCALE GENOMIC DNA]</scope>
    <source>
        <strain evidence="3">cv. Nisqually</strain>
    </source>
</reference>
<dbReference type="SMR" id="A0A2K1Y0B4"/>
<dbReference type="AlphaFoldDB" id="A0A2K1Y0B4"/>
<dbReference type="EMBL" id="CM009302">
    <property type="protein sequence ID" value="PNT06466.1"/>
    <property type="molecule type" value="Genomic_DNA"/>
</dbReference>
<feature type="transmembrane region" description="Helical" evidence="1">
    <location>
        <begin position="45"/>
        <end position="72"/>
    </location>
</feature>
<gene>
    <name evidence="2" type="ORF">POPTR_013G031900</name>
</gene>
<evidence type="ECO:0000313" key="2">
    <source>
        <dbReference type="EMBL" id="PNT06466.1"/>
    </source>
</evidence>
<dbReference type="InParanoid" id="A0A2K1Y0B4"/>
<evidence type="ECO:0000256" key="1">
    <source>
        <dbReference type="SAM" id="Phobius"/>
    </source>
</evidence>
<proteinExistence type="predicted"/>
<dbReference type="Gramene" id="Potri.013G031900.1.v4.1">
    <property type="protein sequence ID" value="Potri.013G031900.1.v4.1"/>
    <property type="gene ID" value="Potri.013G031900.v4.1"/>
</dbReference>
<accession>A0A2K1Y0B4</accession>
<dbReference type="Proteomes" id="UP000006729">
    <property type="component" value="Chromosome 13"/>
</dbReference>
<organism evidence="2 3">
    <name type="scientific">Populus trichocarpa</name>
    <name type="common">Western balsam poplar</name>
    <name type="synonym">Populus balsamifera subsp. trichocarpa</name>
    <dbReference type="NCBI Taxonomy" id="3694"/>
    <lineage>
        <taxon>Eukaryota</taxon>
        <taxon>Viridiplantae</taxon>
        <taxon>Streptophyta</taxon>
        <taxon>Embryophyta</taxon>
        <taxon>Tracheophyta</taxon>
        <taxon>Spermatophyta</taxon>
        <taxon>Magnoliopsida</taxon>
        <taxon>eudicotyledons</taxon>
        <taxon>Gunneridae</taxon>
        <taxon>Pentapetalae</taxon>
        <taxon>rosids</taxon>
        <taxon>fabids</taxon>
        <taxon>Malpighiales</taxon>
        <taxon>Salicaceae</taxon>
        <taxon>Saliceae</taxon>
        <taxon>Populus</taxon>
    </lineage>
</organism>
<name>A0A2K1Y0B4_POPTR</name>
<protein>
    <submittedName>
        <fullName evidence="2">Uncharacterized protein</fullName>
    </submittedName>
</protein>
<keyword evidence="1" id="KW-1133">Transmembrane helix</keyword>